<dbReference type="AlphaFoldDB" id="A0A4P7NV75"/>
<dbReference type="EMBL" id="CP034210">
    <property type="protein sequence ID" value="QBZ66411.1"/>
    <property type="molecule type" value="Genomic_DNA"/>
</dbReference>
<protein>
    <submittedName>
        <fullName evidence="1">Uncharacterized protein</fullName>
    </submittedName>
</protein>
<accession>A0A4P7NV75</accession>
<organism evidence="1 2">
    <name type="scientific">Pyricularia oryzae</name>
    <name type="common">Rice blast fungus</name>
    <name type="synonym">Magnaporthe oryzae</name>
    <dbReference type="NCBI Taxonomy" id="318829"/>
    <lineage>
        <taxon>Eukaryota</taxon>
        <taxon>Fungi</taxon>
        <taxon>Dikarya</taxon>
        <taxon>Ascomycota</taxon>
        <taxon>Pezizomycotina</taxon>
        <taxon>Sordariomycetes</taxon>
        <taxon>Sordariomycetidae</taxon>
        <taxon>Magnaporthales</taxon>
        <taxon>Pyriculariaceae</taxon>
        <taxon>Pyricularia</taxon>
    </lineage>
</organism>
<evidence type="ECO:0000313" key="2">
    <source>
        <dbReference type="Proteomes" id="UP000294847"/>
    </source>
</evidence>
<dbReference type="Proteomes" id="UP000294847">
    <property type="component" value="Chromosome 7"/>
</dbReference>
<sequence>MNSFGRLGSCRNVPPRFTPNGTGAAFCGATRTRPGLGLLAVVVLCPHSTMLFKLLPGDSSSKSRSLEAHVPLNSICFLTETAGRSADPLQILCGGH</sequence>
<name>A0A4P7NV75_PYROR</name>
<proteinExistence type="predicted"/>
<gene>
    <name evidence="1" type="ORF">PoMZ_13388</name>
</gene>
<evidence type="ECO:0000313" key="1">
    <source>
        <dbReference type="EMBL" id="QBZ66411.1"/>
    </source>
</evidence>
<reference evidence="1 2" key="1">
    <citation type="journal article" date="2019" name="Mol. Biol. Evol.">
        <title>Blast fungal genomes show frequent chromosomal changes, gene gains and losses, and effector gene turnover.</title>
        <authorList>
            <person name="Gomez Luciano L.B."/>
            <person name="Jason Tsai I."/>
            <person name="Chuma I."/>
            <person name="Tosa Y."/>
            <person name="Chen Y.H."/>
            <person name="Li J.Y."/>
            <person name="Li M.Y."/>
            <person name="Jade Lu M.Y."/>
            <person name="Nakayashiki H."/>
            <person name="Li W.H."/>
        </authorList>
    </citation>
    <scope>NUCLEOTIDE SEQUENCE [LARGE SCALE GENOMIC DNA]</scope>
    <source>
        <strain evidence="1">MZ5-1-6</strain>
    </source>
</reference>